<sequence length="465" mass="50089">MGNTSAELLPVSGAVRLSINTLSGIRRITRADANGINDVRALPGTYGKPTASKPGRTNLIMNPSFEVDNAGWSLDGVTTVLQSAFPQMTQAGTKMIQCSADGTRAAPGISIISASYRPQVVEGQWLGIQVFMATENANYQTRLQIGWQDATGTTLSYVATPWKATPFYAGDKPRLVLQAPAGTASIKVYLQFRNGDDSVSFVPAGKRMWADGCMAFVAATEAAATAALDAGYFDGATANDDGRATSWAGTAHLSQSLELVPESPLVITDYEPASGPLRYDVEPMSGNLETLDVSGFELGGPWLFTPIIPGYSRPLVLVQELASNYTSNTTVHDGLLGRDDPIAVMRPLGMRRGTMKIFAGTIAQALELLTPLRQATVMMLRQPDHAGLDMYFAAESAELIHYDQDGPATLWGVSITYVEVKRPEGDLAGALGWTYLDLLSATPRYSDQRRTFATYADMRLNKRKP</sequence>
<dbReference type="KEGG" id="vg:80090754"/>
<dbReference type="RefSeq" id="YP_010761508.1">
    <property type="nucleotide sequence ID" value="NC_073597.1"/>
</dbReference>
<dbReference type="EMBL" id="MK757448">
    <property type="protein sequence ID" value="QCG78276.1"/>
    <property type="molecule type" value="Genomic_DNA"/>
</dbReference>
<evidence type="ECO:0000313" key="2">
    <source>
        <dbReference type="Proteomes" id="UP000298729"/>
    </source>
</evidence>
<dbReference type="Proteomes" id="UP000298729">
    <property type="component" value="Segment"/>
</dbReference>
<dbReference type="Gene3D" id="2.60.120.260">
    <property type="entry name" value="Galactose-binding domain-like"/>
    <property type="match status" value="1"/>
</dbReference>
<proteinExistence type="predicted"/>
<protein>
    <submittedName>
        <fullName evidence="1">Minor tail protein</fullName>
    </submittedName>
</protein>
<organism evidence="1 2">
    <name type="scientific">Arthrobacter phage Idaho</name>
    <dbReference type="NCBI Taxonomy" id="2565509"/>
    <lineage>
        <taxon>Viruses</taxon>
        <taxon>Duplodnaviria</taxon>
        <taxon>Heunggongvirae</taxon>
        <taxon>Uroviricota</taxon>
        <taxon>Caudoviricetes</taxon>
        <taxon>Feeclasvirinae</taxon>
        <taxon>Idahovirus</taxon>
        <taxon>Idahovirus idaho</taxon>
    </lineage>
</organism>
<gene>
    <name evidence="1" type="primary">11</name>
    <name evidence="1" type="ORF">SEA_IDAHO_11</name>
</gene>
<keyword evidence="2" id="KW-1185">Reference proteome</keyword>
<dbReference type="GeneID" id="80090754"/>
<evidence type="ECO:0000313" key="1">
    <source>
        <dbReference type="EMBL" id="QCG78276.1"/>
    </source>
</evidence>
<name>A0A4D6T845_9CAUD</name>
<accession>A0A4D6T845</accession>
<reference evidence="1 2" key="1">
    <citation type="submission" date="2019-04" db="EMBL/GenBank/DDBJ databases">
        <authorList>
            <person name="Oduselu T.J."/>
            <person name="Taiwo A.E."/>
            <person name="Ayodele I.E."/>
            <person name="Oyebamiji T.O."/>
            <person name="Atoyebi A.N."/>
            <person name="Omolola C.M."/>
            <person name="Lazarus F.U."/>
            <person name="Jose L.A."/>
            <person name="Akinlolu E.A."/>
            <person name="Ojebola B.M."/>
            <person name="Olatinwo S.O."/>
            <person name="Raifu M.K."/>
            <person name="Adebiyi I."/>
            <person name="Ogunleye V.O."/>
            <person name="Faleye T.O.C."/>
            <person name="Bakarey A.S."/>
            <person name="Adewumi O.M."/>
            <person name="Anetor J.I."/>
            <person name="Ademowo O.G."/>
            <person name="Garlena R.A."/>
            <person name="Russell D.A."/>
            <person name="Pope W.H."/>
            <person name="Jacobs-Sera D."/>
            <person name="Hatfull G.F."/>
        </authorList>
    </citation>
    <scope>NUCLEOTIDE SEQUENCE [LARGE SCALE GENOMIC DNA]</scope>
</reference>